<feature type="transmembrane region" description="Helical" evidence="2">
    <location>
        <begin position="90"/>
        <end position="111"/>
    </location>
</feature>
<keyword evidence="2" id="KW-1133">Transmembrane helix</keyword>
<feature type="compositionally biased region" description="Acidic residues" evidence="1">
    <location>
        <begin position="130"/>
        <end position="139"/>
    </location>
</feature>
<evidence type="ECO:0000313" key="4">
    <source>
        <dbReference type="Proteomes" id="UP000070339"/>
    </source>
</evidence>
<feature type="transmembrane region" description="Helical" evidence="2">
    <location>
        <begin position="6"/>
        <end position="25"/>
    </location>
</feature>
<protein>
    <submittedName>
        <fullName evidence="3">Uncharacterized protein</fullName>
    </submittedName>
</protein>
<dbReference type="RefSeq" id="WP_061923868.1">
    <property type="nucleotide sequence ID" value="NZ_LTEB01000030.1"/>
</dbReference>
<evidence type="ECO:0000256" key="1">
    <source>
        <dbReference type="SAM" id="MobiDB-lite"/>
    </source>
</evidence>
<name>A0ABR5V8E4_9CORY</name>
<gene>
    <name evidence="3" type="ORF">WM41_1724</name>
</gene>
<sequence length="139" mass="15156">MGRILLHSGWGFIAIALLGLWFIPVRSVKEDADAGTYKAFGWRESWAFIAVTAFLFLTGFFMVDSGDTDESVKSAFTQIVGRWALDLSAVLFWLCCLGMIASYIVGVVVAVKRRKTVAEDSTQRSGPENLGEDGGQDGP</sequence>
<keyword evidence="2" id="KW-0472">Membrane</keyword>
<proteinExistence type="predicted"/>
<evidence type="ECO:0000313" key="3">
    <source>
        <dbReference type="EMBL" id="KXU17687.1"/>
    </source>
</evidence>
<organism evidence="3 4">
    <name type="scientific">Corynebacterium simulans</name>
    <dbReference type="NCBI Taxonomy" id="146827"/>
    <lineage>
        <taxon>Bacteria</taxon>
        <taxon>Bacillati</taxon>
        <taxon>Actinomycetota</taxon>
        <taxon>Actinomycetes</taxon>
        <taxon>Mycobacteriales</taxon>
        <taxon>Corynebacteriaceae</taxon>
        <taxon>Corynebacterium</taxon>
    </lineage>
</organism>
<reference evidence="3 4" key="1">
    <citation type="journal article" date="2016" name="Int. J. Syst. Evol. Microbiol.">
        <title>Resolving the Complexity of Human Skin Metagenomes Using Single-Molecule Sequencing.</title>
        <authorList>
            <consortium name="NISC Comparative Sequencing Program"/>
            <person name="Tsai Y.C."/>
            <person name="Conlan S."/>
            <person name="Deming C."/>
            <person name="Segre J.A."/>
            <person name="Kong H.H."/>
            <person name="Korlach J."/>
            <person name="Oh J."/>
        </authorList>
    </citation>
    <scope>NUCLEOTIDE SEQUENCE [LARGE SCALE GENOMIC DNA]</scope>
    <source>
        <strain evidence="3 4">1B08</strain>
    </source>
</reference>
<keyword evidence="2" id="KW-0812">Transmembrane</keyword>
<keyword evidence="4" id="KW-1185">Reference proteome</keyword>
<accession>A0ABR5V8E4</accession>
<feature type="region of interest" description="Disordered" evidence="1">
    <location>
        <begin position="119"/>
        <end position="139"/>
    </location>
</feature>
<comment type="caution">
    <text evidence="3">The sequence shown here is derived from an EMBL/GenBank/DDBJ whole genome shotgun (WGS) entry which is preliminary data.</text>
</comment>
<dbReference type="Proteomes" id="UP000070339">
    <property type="component" value="Unassembled WGS sequence"/>
</dbReference>
<evidence type="ECO:0000256" key="2">
    <source>
        <dbReference type="SAM" id="Phobius"/>
    </source>
</evidence>
<feature type="transmembrane region" description="Helical" evidence="2">
    <location>
        <begin position="46"/>
        <end position="63"/>
    </location>
</feature>
<dbReference type="EMBL" id="LTEB01000030">
    <property type="protein sequence ID" value="KXU17687.1"/>
    <property type="molecule type" value="Genomic_DNA"/>
</dbReference>